<evidence type="ECO:0000256" key="4">
    <source>
        <dbReference type="ARBA" id="ARBA00022989"/>
    </source>
</evidence>
<reference evidence="7 8" key="1">
    <citation type="submission" date="2023-10" db="EMBL/GenBank/DDBJ databases">
        <title>Screening of Alkalihalobacillus lindianensis BZ-TG-R113 and Its Alleviation of Salt Stress on Rapeseed Growth.</title>
        <authorList>
            <person name="Zhao B."/>
            <person name="Guo T."/>
        </authorList>
    </citation>
    <scope>NUCLEOTIDE SEQUENCE [LARGE SCALE GENOMIC DNA]</scope>
    <source>
        <strain evidence="7 8">BZ-TG-R113</strain>
    </source>
</reference>
<gene>
    <name evidence="7" type="ORF">RYX56_22085</name>
</gene>
<keyword evidence="8" id="KW-1185">Reference proteome</keyword>
<dbReference type="InterPro" id="IPR019264">
    <property type="entry name" value="DUF2179"/>
</dbReference>
<protein>
    <submittedName>
        <fullName evidence="7">DUF2179 domain-containing protein</fullName>
    </submittedName>
</protein>
<name>A0ABU3XGU9_9BACI</name>
<dbReference type="Pfam" id="PF10035">
    <property type="entry name" value="DUF2179"/>
    <property type="match status" value="1"/>
</dbReference>
<keyword evidence="4" id="KW-1133">Transmembrane helix</keyword>
<evidence type="ECO:0000313" key="8">
    <source>
        <dbReference type="Proteomes" id="UP001287282"/>
    </source>
</evidence>
<feature type="non-terminal residue" evidence="7">
    <location>
        <position position="1"/>
    </location>
</feature>
<comment type="caution">
    <text evidence="7">The sequence shown here is derived from an EMBL/GenBank/DDBJ whole genome shotgun (WGS) entry which is preliminary data.</text>
</comment>
<evidence type="ECO:0000313" key="7">
    <source>
        <dbReference type="EMBL" id="MDV2687043.1"/>
    </source>
</evidence>
<dbReference type="InterPro" id="IPR015867">
    <property type="entry name" value="N-reg_PII/ATP_PRibTrfase_C"/>
</dbReference>
<sequence>TGQDKQVLYLVINKPEVVMLKNIIRDIDVHAYVTVHNVHEMIGKGYKATT</sequence>
<accession>A0ABU3XGU9</accession>
<keyword evidence="3" id="KW-0812">Transmembrane</keyword>
<feature type="domain" description="DUF2179" evidence="6">
    <location>
        <begin position="1"/>
        <end position="43"/>
    </location>
</feature>
<proteinExistence type="predicted"/>
<dbReference type="RefSeq" id="WP_317124079.1">
    <property type="nucleotide sequence ID" value="NZ_JAWJBA010000233.1"/>
</dbReference>
<dbReference type="Proteomes" id="UP001287282">
    <property type="component" value="Unassembled WGS sequence"/>
</dbReference>
<keyword evidence="5" id="KW-0472">Membrane</keyword>
<evidence type="ECO:0000256" key="5">
    <source>
        <dbReference type="ARBA" id="ARBA00023136"/>
    </source>
</evidence>
<comment type="subcellular location">
    <subcellularLocation>
        <location evidence="1">Cell membrane</location>
        <topology evidence="1">Multi-pass membrane protein</topology>
    </subcellularLocation>
</comment>
<evidence type="ECO:0000259" key="6">
    <source>
        <dbReference type="Pfam" id="PF10035"/>
    </source>
</evidence>
<evidence type="ECO:0000256" key="3">
    <source>
        <dbReference type="ARBA" id="ARBA00022692"/>
    </source>
</evidence>
<evidence type="ECO:0000256" key="2">
    <source>
        <dbReference type="ARBA" id="ARBA00022475"/>
    </source>
</evidence>
<dbReference type="Gene3D" id="3.30.70.120">
    <property type="match status" value="1"/>
</dbReference>
<evidence type="ECO:0000256" key="1">
    <source>
        <dbReference type="ARBA" id="ARBA00004651"/>
    </source>
</evidence>
<dbReference type="EMBL" id="JAWJBA010000233">
    <property type="protein sequence ID" value="MDV2687043.1"/>
    <property type="molecule type" value="Genomic_DNA"/>
</dbReference>
<organism evidence="7 8">
    <name type="scientific">Alkalihalophilus lindianensis</name>
    <dbReference type="NCBI Taxonomy" id="1630542"/>
    <lineage>
        <taxon>Bacteria</taxon>
        <taxon>Bacillati</taxon>
        <taxon>Bacillota</taxon>
        <taxon>Bacilli</taxon>
        <taxon>Bacillales</taxon>
        <taxon>Bacillaceae</taxon>
        <taxon>Alkalihalophilus</taxon>
    </lineage>
</organism>
<keyword evidence="2" id="KW-1003">Cell membrane</keyword>